<feature type="transmembrane region" description="Helical" evidence="5">
    <location>
        <begin position="45"/>
        <end position="68"/>
    </location>
</feature>
<feature type="transmembrane region" description="Helical" evidence="5">
    <location>
        <begin position="343"/>
        <end position="366"/>
    </location>
</feature>
<evidence type="ECO:0000259" key="6">
    <source>
        <dbReference type="PROSITE" id="PS50850"/>
    </source>
</evidence>
<evidence type="ECO:0000313" key="8">
    <source>
        <dbReference type="Proteomes" id="UP001165561"/>
    </source>
</evidence>
<organism evidence="7 8">
    <name type="scientific">Georgenia halotolerans</name>
    <dbReference type="NCBI Taxonomy" id="3028317"/>
    <lineage>
        <taxon>Bacteria</taxon>
        <taxon>Bacillati</taxon>
        <taxon>Actinomycetota</taxon>
        <taxon>Actinomycetes</taxon>
        <taxon>Micrococcales</taxon>
        <taxon>Bogoriellaceae</taxon>
        <taxon>Georgenia</taxon>
    </lineage>
</organism>
<feature type="transmembrane region" description="Helical" evidence="5">
    <location>
        <begin position="214"/>
        <end position="236"/>
    </location>
</feature>
<reference evidence="7" key="1">
    <citation type="submission" date="2023-02" db="EMBL/GenBank/DDBJ databases">
        <title>Georgenia sp.10Sc9-8, isolated from a soil sample collected from the Taklamakan desert.</title>
        <authorList>
            <person name="Liu S."/>
        </authorList>
    </citation>
    <scope>NUCLEOTIDE SEQUENCE</scope>
    <source>
        <strain evidence="7">10Sc9-8</strain>
    </source>
</reference>
<dbReference type="PANTHER" id="PTHR23542:SF1">
    <property type="entry name" value="MAJOR FACILITATOR SUPERFAMILY (MFS) PROFILE DOMAIN-CONTAINING PROTEIN"/>
    <property type="match status" value="1"/>
</dbReference>
<keyword evidence="4 5" id="KW-0472">Membrane</keyword>
<evidence type="ECO:0000256" key="3">
    <source>
        <dbReference type="ARBA" id="ARBA00022989"/>
    </source>
</evidence>
<dbReference type="EMBL" id="JARACI010000954">
    <property type="protein sequence ID" value="MDD9206693.1"/>
    <property type="molecule type" value="Genomic_DNA"/>
</dbReference>
<accession>A0ABT5TXA1</accession>
<evidence type="ECO:0000256" key="1">
    <source>
        <dbReference type="ARBA" id="ARBA00004651"/>
    </source>
</evidence>
<feature type="transmembrane region" description="Helical" evidence="5">
    <location>
        <begin position="308"/>
        <end position="331"/>
    </location>
</feature>
<evidence type="ECO:0000256" key="4">
    <source>
        <dbReference type="ARBA" id="ARBA00023136"/>
    </source>
</evidence>
<feature type="domain" description="Major facilitator superfamily (MFS) profile" evidence="6">
    <location>
        <begin position="1"/>
        <end position="200"/>
    </location>
</feature>
<keyword evidence="2 5" id="KW-0812">Transmembrane</keyword>
<feature type="transmembrane region" description="Helical" evidence="5">
    <location>
        <begin position="372"/>
        <end position="392"/>
    </location>
</feature>
<comment type="caution">
    <text evidence="7">The sequence shown here is derived from an EMBL/GenBank/DDBJ whole genome shotgun (WGS) entry which is preliminary data.</text>
</comment>
<dbReference type="SUPFAM" id="SSF103473">
    <property type="entry name" value="MFS general substrate transporter"/>
    <property type="match status" value="1"/>
</dbReference>
<evidence type="ECO:0000256" key="5">
    <source>
        <dbReference type="SAM" id="Phobius"/>
    </source>
</evidence>
<evidence type="ECO:0000256" key="2">
    <source>
        <dbReference type="ARBA" id="ARBA00022692"/>
    </source>
</evidence>
<keyword evidence="3 5" id="KW-1133">Transmembrane helix</keyword>
<name>A0ABT5TXA1_9MICO</name>
<dbReference type="InterPro" id="IPR011701">
    <property type="entry name" value="MFS"/>
</dbReference>
<feature type="transmembrane region" description="Helical" evidence="5">
    <location>
        <begin position="283"/>
        <end position="302"/>
    </location>
</feature>
<dbReference type="PROSITE" id="PS50850">
    <property type="entry name" value="MFS"/>
    <property type="match status" value="2"/>
</dbReference>
<dbReference type="PANTHER" id="PTHR23542">
    <property type="match status" value="1"/>
</dbReference>
<feature type="transmembrane region" description="Helical" evidence="5">
    <location>
        <begin position="179"/>
        <end position="202"/>
    </location>
</feature>
<sequence length="408" mass="40680">MSALSSYRHLFGLSGAGYVIAAYLARLPLAMSQMGTLLLVAGASGSYGAGGAAAGAMAVTTAIFSPVAGALTDRIGQRPVLVVQAVTGTVTLVALVLLARAEVAWPVLAVVAAVAGAFLPQVGTMARVRWRELAAPRRDRMRLVTAAFSYEGAADEASFVIGPAAVGVVVALASPGASLLAAAVLLGVFGLVFALHPTAALVTGTDRAARHTPAPLLTPLLIGLTTGQLLVGMVFGSVQTGTTVLATQAGQPGLAGVLHGTLGVGSVLAGLTLVLLPPRWHLADRLPVFAGLLALLAVPLLVVDTLPALTVVLVVLGLAIAPYTITIFSLCEKVMPARRLGAAMTLLAAATSLGYAAGSSSAGALADLGGHTAAYAVTAGAGVLALVLALGLRPSLGRARRELPDAGA</sequence>
<feature type="transmembrane region" description="Helical" evidence="5">
    <location>
        <begin position="256"/>
        <end position="276"/>
    </location>
</feature>
<evidence type="ECO:0000313" key="7">
    <source>
        <dbReference type="EMBL" id="MDD9206693.1"/>
    </source>
</evidence>
<keyword evidence="8" id="KW-1185">Reference proteome</keyword>
<feature type="transmembrane region" description="Helical" evidence="5">
    <location>
        <begin position="7"/>
        <end position="25"/>
    </location>
</feature>
<dbReference type="InterPro" id="IPR036259">
    <property type="entry name" value="MFS_trans_sf"/>
</dbReference>
<feature type="domain" description="Major facilitator superfamily (MFS) profile" evidence="6">
    <location>
        <begin position="220"/>
        <end position="408"/>
    </location>
</feature>
<feature type="transmembrane region" description="Helical" evidence="5">
    <location>
        <begin position="80"/>
        <end position="99"/>
    </location>
</feature>
<feature type="transmembrane region" description="Helical" evidence="5">
    <location>
        <begin position="147"/>
        <end position="173"/>
    </location>
</feature>
<proteinExistence type="predicted"/>
<dbReference type="Pfam" id="PF07690">
    <property type="entry name" value="MFS_1"/>
    <property type="match status" value="1"/>
</dbReference>
<protein>
    <submittedName>
        <fullName evidence="7">MFS transporter</fullName>
    </submittedName>
</protein>
<dbReference type="Proteomes" id="UP001165561">
    <property type="component" value="Unassembled WGS sequence"/>
</dbReference>
<dbReference type="InterPro" id="IPR020846">
    <property type="entry name" value="MFS_dom"/>
</dbReference>
<dbReference type="Gene3D" id="1.20.1250.20">
    <property type="entry name" value="MFS general substrate transporter like domains"/>
    <property type="match status" value="1"/>
</dbReference>
<feature type="transmembrane region" description="Helical" evidence="5">
    <location>
        <begin position="105"/>
        <end position="126"/>
    </location>
</feature>
<comment type="subcellular location">
    <subcellularLocation>
        <location evidence="1">Cell membrane</location>
        <topology evidence="1">Multi-pass membrane protein</topology>
    </subcellularLocation>
</comment>
<gene>
    <name evidence="7" type="ORF">PU560_09475</name>
</gene>